<sequence>MTQKLNNVKEFVNSIDTFIFDCDGVLWLGSTIVEKAVETLQYLRALKKDIKFVTNNSTKTREQFMEKIKSYGIECYLNEIYGSSFGTAIYLNKIGFNNKKVFIIGEYGLQKELNDQNIQTVKEVTRLNDGIDNVQNIQVESDIGAVVVGMDTCLTYQKAVYAHKAIVENNALFIATNTDTSYPIKNGKSIPGAGSIVSMISTSTAKQPIIIGKPETLLLDLIIEKDKLNRERTCMIGDRLDTDILFGINGNIKTLLVLTGISKLEEISQPNSPIIPNYYTDTVSDLLLHKE</sequence>
<dbReference type="VEuPathDB" id="AmoebaDB:DICPUDRAFT_152608"/>
<evidence type="ECO:0000256" key="1">
    <source>
        <dbReference type="ARBA" id="ARBA00022801"/>
    </source>
</evidence>
<feature type="binding site" evidence="4">
    <location>
        <position position="238"/>
    </location>
    <ligand>
        <name>Mg(2+)</name>
        <dbReference type="ChEBI" id="CHEBI:18420"/>
    </ligand>
</feature>
<evidence type="ECO:0000256" key="4">
    <source>
        <dbReference type="PIRSR" id="PIRSR000915-3"/>
    </source>
</evidence>
<keyword evidence="4" id="KW-0460">Magnesium</keyword>
<keyword evidence="6" id="KW-1185">Reference proteome</keyword>
<protein>
    <recommendedName>
        <fullName evidence="7">4-nitrophenylphosphatase</fullName>
    </recommendedName>
</protein>
<dbReference type="GeneID" id="10501799"/>
<feature type="active site" description="Proton donor" evidence="2">
    <location>
        <position position="23"/>
    </location>
</feature>
<comment type="cofactor">
    <cofactor evidence="4">
        <name>Mg(2+)</name>
        <dbReference type="ChEBI" id="CHEBI:18420"/>
    </cofactor>
    <text evidence="4">Divalent metal ions. Mg(2+) is the most effective.</text>
</comment>
<feature type="active site" description="Nucleophile" evidence="2">
    <location>
        <position position="21"/>
    </location>
</feature>
<dbReference type="STRING" id="5786.F0ZLU2"/>
<dbReference type="InterPro" id="IPR006349">
    <property type="entry name" value="PGP_euk"/>
</dbReference>
<evidence type="ECO:0000313" key="5">
    <source>
        <dbReference type="EMBL" id="EGC35089.1"/>
    </source>
</evidence>
<keyword evidence="4" id="KW-0479">Metal-binding</keyword>
<keyword evidence="1" id="KW-0378">Hydrolase</keyword>
<dbReference type="Pfam" id="PF13242">
    <property type="entry name" value="Hydrolase_like"/>
    <property type="match status" value="1"/>
</dbReference>
<feature type="binding site" evidence="4">
    <location>
        <position position="21"/>
    </location>
    <ligand>
        <name>Mg(2+)</name>
        <dbReference type="ChEBI" id="CHEBI:18420"/>
    </ligand>
</feature>
<dbReference type="InterPro" id="IPR036412">
    <property type="entry name" value="HAD-like_sf"/>
</dbReference>
<dbReference type="FunFam" id="3.40.50.1000:FF:000280">
    <property type="entry name" value="HAD-superfamily hydrolase, subfamily IIA containing protein"/>
    <property type="match status" value="1"/>
</dbReference>
<dbReference type="SUPFAM" id="SSF56784">
    <property type="entry name" value="HAD-like"/>
    <property type="match status" value="1"/>
</dbReference>
<dbReference type="Gene3D" id="3.40.50.1000">
    <property type="entry name" value="HAD superfamily/HAD-like"/>
    <property type="match status" value="2"/>
</dbReference>
<dbReference type="KEGG" id="dpp:DICPUDRAFT_152608"/>
<name>F0ZLU2_DICPU</name>
<dbReference type="AlphaFoldDB" id="F0ZLU2"/>
<dbReference type="Proteomes" id="UP000001064">
    <property type="component" value="Unassembled WGS sequence"/>
</dbReference>
<dbReference type="PANTHER" id="PTHR19288">
    <property type="entry name" value="4-NITROPHENYLPHOSPHATASE-RELATED"/>
    <property type="match status" value="1"/>
</dbReference>
<evidence type="ECO:0000256" key="2">
    <source>
        <dbReference type="PIRSR" id="PIRSR000915-1"/>
    </source>
</evidence>
<proteinExistence type="predicted"/>
<dbReference type="PANTHER" id="PTHR19288:SF46">
    <property type="entry name" value="HALOACID DEHALOGENASE-LIKE HYDROLASE DOMAIN-CONTAINING PROTEIN 2"/>
    <property type="match status" value="1"/>
</dbReference>
<evidence type="ECO:0000313" key="6">
    <source>
        <dbReference type="Proteomes" id="UP000001064"/>
    </source>
</evidence>
<dbReference type="PIRSF" id="PIRSF000915">
    <property type="entry name" value="PGP-type_phosphatase"/>
    <property type="match status" value="1"/>
</dbReference>
<dbReference type="GO" id="GO:0046872">
    <property type="term" value="F:metal ion binding"/>
    <property type="evidence" value="ECO:0007669"/>
    <property type="project" value="UniProtKB-KW"/>
</dbReference>
<reference evidence="6" key="1">
    <citation type="journal article" date="2011" name="Genome Biol.">
        <title>Comparative genomics of the social amoebae Dictyostelium discoideum and Dictyostelium purpureum.</title>
        <authorList>
            <consortium name="US DOE Joint Genome Institute (JGI-PGF)"/>
            <person name="Sucgang R."/>
            <person name="Kuo A."/>
            <person name="Tian X."/>
            <person name="Salerno W."/>
            <person name="Parikh A."/>
            <person name="Feasley C.L."/>
            <person name="Dalin E."/>
            <person name="Tu H."/>
            <person name="Huang E."/>
            <person name="Barry K."/>
            <person name="Lindquist E."/>
            <person name="Shapiro H."/>
            <person name="Bruce D."/>
            <person name="Schmutz J."/>
            <person name="Salamov A."/>
            <person name="Fey P."/>
            <person name="Gaudet P."/>
            <person name="Anjard C."/>
            <person name="Babu M.M."/>
            <person name="Basu S."/>
            <person name="Bushmanova Y."/>
            <person name="van der Wel H."/>
            <person name="Katoh-Kurasawa M."/>
            <person name="Dinh C."/>
            <person name="Coutinho P.M."/>
            <person name="Saito T."/>
            <person name="Elias M."/>
            <person name="Schaap P."/>
            <person name="Kay R.R."/>
            <person name="Henrissat B."/>
            <person name="Eichinger L."/>
            <person name="Rivero F."/>
            <person name="Putnam N.H."/>
            <person name="West C.M."/>
            <person name="Loomis W.F."/>
            <person name="Chisholm R.L."/>
            <person name="Shaulsky G."/>
            <person name="Strassmann J.E."/>
            <person name="Queller D.C."/>
            <person name="Kuspa A."/>
            <person name="Grigoriev I.V."/>
        </authorList>
    </citation>
    <scope>NUCLEOTIDE SEQUENCE [LARGE SCALE GENOMIC DNA]</scope>
    <source>
        <strain evidence="6">QSDP1</strain>
    </source>
</reference>
<gene>
    <name evidence="5" type="ORF">DICPUDRAFT_152608</name>
</gene>
<organism evidence="5 6">
    <name type="scientific">Dictyostelium purpureum</name>
    <name type="common">Slime mold</name>
    <dbReference type="NCBI Taxonomy" id="5786"/>
    <lineage>
        <taxon>Eukaryota</taxon>
        <taxon>Amoebozoa</taxon>
        <taxon>Evosea</taxon>
        <taxon>Eumycetozoa</taxon>
        <taxon>Dictyostelia</taxon>
        <taxon>Dictyosteliales</taxon>
        <taxon>Dictyosteliaceae</taxon>
        <taxon>Dictyostelium</taxon>
    </lineage>
</organism>
<evidence type="ECO:0000256" key="3">
    <source>
        <dbReference type="PIRSR" id="PIRSR000915-2"/>
    </source>
</evidence>
<dbReference type="RefSeq" id="XP_003288396.1">
    <property type="nucleotide sequence ID" value="XM_003288348.1"/>
</dbReference>
<feature type="binding site" evidence="3">
    <location>
        <position position="213"/>
    </location>
    <ligand>
        <name>substrate</name>
    </ligand>
</feature>
<dbReference type="OrthoDB" id="413953at2759"/>
<dbReference type="OMA" id="PPMHRET"/>
<feature type="binding site" evidence="4">
    <location>
        <position position="23"/>
    </location>
    <ligand>
        <name>Mg(2+)</name>
        <dbReference type="ChEBI" id="CHEBI:18420"/>
    </ligand>
</feature>
<dbReference type="GO" id="GO:0016791">
    <property type="term" value="F:phosphatase activity"/>
    <property type="evidence" value="ECO:0000318"/>
    <property type="project" value="GO_Central"/>
</dbReference>
<accession>F0ZLU2</accession>
<dbReference type="InterPro" id="IPR023214">
    <property type="entry name" value="HAD_sf"/>
</dbReference>
<dbReference type="eggNOG" id="KOG2882">
    <property type="taxonomic scope" value="Eukaryota"/>
</dbReference>
<dbReference type="EMBL" id="GL871072">
    <property type="protein sequence ID" value="EGC35089.1"/>
    <property type="molecule type" value="Genomic_DNA"/>
</dbReference>
<dbReference type="Pfam" id="PF13344">
    <property type="entry name" value="Hydrolase_6"/>
    <property type="match status" value="1"/>
</dbReference>
<dbReference type="GO" id="GO:0005737">
    <property type="term" value="C:cytoplasm"/>
    <property type="evidence" value="ECO:0000318"/>
    <property type="project" value="GO_Central"/>
</dbReference>
<dbReference type="NCBIfam" id="TIGR01460">
    <property type="entry name" value="HAD-SF-IIA"/>
    <property type="match status" value="1"/>
</dbReference>
<dbReference type="NCBIfam" id="TIGR01452">
    <property type="entry name" value="PGP_euk"/>
    <property type="match status" value="1"/>
</dbReference>
<dbReference type="InterPro" id="IPR006357">
    <property type="entry name" value="HAD-SF_hydro_IIA"/>
</dbReference>
<dbReference type="FunCoup" id="F0ZLU2">
    <property type="interactions" value="156"/>
</dbReference>
<evidence type="ECO:0008006" key="7">
    <source>
        <dbReference type="Google" id="ProtNLM"/>
    </source>
</evidence>
<dbReference type="InParanoid" id="F0ZLU2"/>